<organism evidence="1 2">
    <name type="scientific">Streptomyces lomondensis</name>
    <dbReference type="NCBI Taxonomy" id="68229"/>
    <lineage>
        <taxon>Bacteria</taxon>
        <taxon>Bacillati</taxon>
        <taxon>Actinomycetota</taxon>
        <taxon>Actinomycetes</taxon>
        <taxon>Kitasatosporales</taxon>
        <taxon>Streptomycetaceae</taxon>
        <taxon>Streptomyces</taxon>
    </lineage>
</organism>
<protein>
    <recommendedName>
        <fullName evidence="3">Transposase</fullName>
    </recommendedName>
</protein>
<evidence type="ECO:0008006" key="3">
    <source>
        <dbReference type="Google" id="ProtNLM"/>
    </source>
</evidence>
<dbReference type="RefSeq" id="WP_190052992.1">
    <property type="nucleotide sequence ID" value="NZ_BMWC01000009.1"/>
</dbReference>
<evidence type="ECO:0000313" key="1">
    <source>
        <dbReference type="EMBL" id="GGX18125.1"/>
    </source>
</evidence>
<accession>A0ABQ2XI39</accession>
<sequence length="63" mass="7117">MAGRQRHDPAEVRRFICDAGDCSRRTFAEPFAQLTRSYARFTTPLNHLLERVGLALAGRADAR</sequence>
<dbReference type="EMBL" id="BMWC01000009">
    <property type="protein sequence ID" value="GGX18125.1"/>
    <property type="molecule type" value="Genomic_DNA"/>
</dbReference>
<proteinExistence type="predicted"/>
<name>A0ABQ2XI39_9ACTN</name>
<dbReference type="Proteomes" id="UP000617743">
    <property type="component" value="Unassembled WGS sequence"/>
</dbReference>
<gene>
    <name evidence="1" type="ORF">GCM10010383_55110</name>
</gene>
<evidence type="ECO:0000313" key="2">
    <source>
        <dbReference type="Proteomes" id="UP000617743"/>
    </source>
</evidence>
<reference evidence="2" key="1">
    <citation type="journal article" date="2019" name="Int. J. Syst. Evol. Microbiol.">
        <title>The Global Catalogue of Microorganisms (GCM) 10K type strain sequencing project: providing services to taxonomists for standard genome sequencing and annotation.</title>
        <authorList>
            <consortium name="The Broad Institute Genomics Platform"/>
            <consortium name="The Broad Institute Genome Sequencing Center for Infectious Disease"/>
            <person name="Wu L."/>
            <person name="Ma J."/>
        </authorList>
    </citation>
    <scope>NUCLEOTIDE SEQUENCE [LARGE SCALE GENOMIC DNA]</scope>
    <source>
        <strain evidence="2">JCM 4866</strain>
    </source>
</reference>
<comment type="caution">
    <text evidence="1">The sequence shown here is derived from an EMBL/GenBank/DDBJ whole genome shotgun (WGS) entry which is preliminary data.</text>
</comment>
<keyword evidence="2" id="KW-1185">Reference proteome</keyword>